<keyword evidence="6" id="KW-1185">Reference proteome</keyword>
<organism evidence="5 6">
    <name type="scientific">Henriciella mobilis</name>
    <dbReference type="NCBI Taxonomy" id="2305467"/>
    <lineage>
        <taxon>Bacteria</taxon>
        <taxon>Pseudomonadati</taxon>
        <taxon>Pseudomonadota</taxon>
        <taxon>Alphaproteobacteria</taxon>
        <taxon>Hyphomonadales</taxon>
        <taxon>Hyphomonadaceae</taxon>
        <taxon>Henriciella</taxon>
    </lineage>
</organism>
<dbReference type="InterPro" id="IPR050204">
    <property type="entry name" value="AraC_XylS_family_regulators"/>
</dbReference>
<accession>A0A399R595</accession>
<dbReference type="Proteomes" id="UP000266385">
    <property type="component" value="Unassembled WGS sequence"/>
</dbReference>
<evidence type="ECO:0000313" key="6">
    <source>
        <dbReference type="Proteomes" id="UP000266385"/>
    </source>
</evidence>
<reference evidence="5 6" key="1">
    <citation type="submission" date="2018-08" db="EMBL/GenBank/DDBJ databases">
        <title>Henriciella mobilis sp. nov., isolated from seawater.</title>
        <authorList>
            <person name="Cheng H."/>
            <person name="Wu Y.-H."/>
            <person name="Xu X.-W."/>
            <person name="Guo L.-L."/>
        </authorList>
    </citation>
    <scope>NUCLEOTIDE SEQUENCE [LARGE SCALE GENOMIC DNA]</scope>
    <source>
        <strain evidence="5 6">JN25</strain>
    </source>
</reference>
<evidence type="ECO:0000256" key="1">
    <source>
        <dbReference type="ARBA" id="ARBA00023015"/>
    </source>
</evidence>
<keyword evidence="2" id="KW-0238">DNA-binding</keyword>
<comment type="caution">
    <text evidence="5">The sequence shown here is derived from an EMBL/GenBank/DDBJ whole genome shotgun (WGS) entry which is preliminary data.</text>
</comment>
<evidence type="ECO:0000259" key="4">
    <source>
        <dbReference type="PROSITE" id="PS01124"/>
    </source>
</evidence>
<dbReference type="OrthoDB" id="9809338at2"/>
<keyword evidence="3" id="KW-0804">Transcription</keyword>
<proteinExistence type="predicted"/>
<dbReference type="RefSeq" id="WP_051594923.1">
    <property type="nucleotide sequence ID" value="NZ_QWFX01000016.1"/>
</dbReference>
<dbReference type="AlphaFoldDB" id="A0A399R595"/>
<keyword evidence="1" id="KW-0805">Transcription regulation</keyword>
<name>A0A399R595_9PROT</name>
<sequence length="243" mass="26327">MWLSTVLELMDWKGEFYIGETWLVYRGRAADNRPHAHATLQLTVSLGPDISISDQSEQVISGAALCVKAGKRHTLHPSDKAVLVLIEPQSQLARYVQSFAGDDDVSRVDPNLIAQVNWEGELGTLLDSLDLDFGDVGSQMDLRLMEALKFLRTAQLNGAISAAAKSCGLSEPRLRAIAQKQLGVPLSKWLIWQATRRSAQAMAQGTSLAEAAYAGGFADQAHLTRTMGKIMGVTPLQALNAGQ</sequence>
<dbReference type="Pfam" id="PF12833">
    <property type="entry name" value="HTH_18"/>
    <property type="match status" value="1"/>
</dbReference>
<dbReference type="SMART" id="SM00342">
    <property type="entry name" value="HTH_ARAC"/>
    <property type="match status" value="1"/>
</dbReference>
<protein>
    <submittedName>
        <fullName evidence="5">AraC family transcriptional regulator</fullName>
    </submittedName>
</protein>
<dbReference type="GO" id="GO:0003700">
    <property type="term" value="F:DNA-binding transcription factor activity"/>
    <property type="evidence" value="ECO:0007669"/>
    <property type="project" value="InterPro"/>
</dbReference>
<feature type="domain" description="HTH araC/xylS-type" evidence="4">
    <location>
        <begin position="160"/>
        <end position="241"/>
    </location>
</feature>
<evidence type="ECO:0000313" key="5">
    <source>
        <dbReference type="EMBL" id="RIJ26470.1"/>
    </source>
</evidence>
<gene>
    <name evidence="5" type="ORF">D1223_15935</name>
</gene>
<dbReference type="PANTHER" id="PTHR46796">
    <property type="entry name" value="HTH-TYPE TRANSCRIPTIONAL ACTIVATOR RHAS-RELATED"/>
    <property type="match status" value="1"/>
</dbReference>
<dbReference type="GO" id="GO:0043565">
    <property type="term" value="F:sequence-specific DNA binding"/>
    <property type="evidence" value="ECO:0007669"/>
    <property type="project" value="InterPro"/>
</dbReference>
<dbReference type="EMBL" id="QWFX01000016">
    <property type="protein sequence ID" value="RIJ26470.1"/>
    <property type="molecule type" value="Genomic_DNA"/>
</dbReference>
<evidence type="ECO:0000256" key="3">
    <source>
        <dbReference type="ARBA" id="ARBA00023163"/>
    </source>
</evidence>
<dbReference type="PROSITE" id="PS01124">
    <property type="entry name" value="HTH_ARAC_FAMILY_2"/>
    <property type="match status" value="1"/>
</dbReference>
<dbReference type="Gene3D" id="1.10.10.60">
    <property type="entry name" value="Homeodomain-like"/>
    <property type="match status" value="1"/>
</dbReference>
<dbReference type="InterPro" id="IPR018060">
    <property type="entry name" value="HTH_AraC"/>
</dbReference>
<evidence type="ECO:0000256" key="2">
    <source>
        <dbReference type="ARBA" id="ARBA00023125"/>
    </source>
</evidence>